<feature type="compositionally biased region" description="Polar residues" evidence="1">
    <location>
        <begin position="437"/>
        <end position="450"/>
    </location>
</feature>
<feature type="compositionally biased region" description="Basic and acidic residues" evidence="1">
    <location>
        <begin position="490"/>
        <end position="501"/>
    </location>
</feature>
<reference evidence="5" key="2">
    <citation type="submission" date="2025-04" db="UniProtKB">
        <authorList>
            <consortium name="RefSeq"/>
        </authorList>
    </citation>
    <scope>IDENTIFICATION</scope>
    <source>
        <strain evidence="5">DH4</strain>
        <tissue evidence="5">Whole body</tissue>
    </source>
</reference>
<evidence type="ECO:0000256" key="1">
    <source>
        <dbReference type="SAM" id="MobiDB-lite"/>
    </source>
</evidence>
<dbReference type="KEGG" id="ame:113219398"/>
<dbReference type="AlphaFoldDB" id="A0A7M7MW22"/>
<evidence type="ECO:0000313" key="4">
    <source>
        <dbReference type="Proteomes" id="UP000005203"/>
    </source>
</evidence>
<name>A0A7M7MW22_APIME</name>
<feature type="chain" id="PRO_5044660742" evidence="2">
    <location>
        <begin position="26"/>
        <end position="904"/>
    </location>
</feature>
<feature type="compositionally biased region" description="Basic and acidic residues" evidence="1">
    <location>
        <begin position="592"/>
        <end position="601"/>
    </location>
</feature>
<dbReference type="SUPFAM" id="SSF82895">
    <property type="entry name" value="TSP-1 type 1 repeat"/>
    <property type="match status" value="1"/>
</dbReference>
<feature type="region of interest" description="Disordered" evidence="1">
    <location>
        <begin position="437"/>
        <end position="522"/>
    </location>
</feature>
<evidence type="ECO:0000256" key="2">
    <source>
        <dbReference type="SAM" id="SignalP"/>
    </source>
</evidence>
<feature type="compositionally biased region" description="Basic and acidic residues" evidence="1">
    <location>
        <begin position="647"/>
        <end position="656"/>
    </location>
</feature>
<dbReference type="Gene3D" id="2.20.100.10">
    <property type="entry name" value="Thrombospondin type-1 (TSP1) repeat"/>
    <property type="match status" value="1"/>
</dbReference>
<dbReference type="GeneID" id="113219398"/>
<feature type="compositionally biased region" description="Basic and acidic residues" evidence="1">
    <location>
        <begin position="383"/>
        <end position="400"/>
    </location>
</feature>
<feature type="region of interest" description="Disordered" evidence="1">
    <location>
        <begin position="383"/>
        <end position="404"/>
    </location>
</feature>
<feature type="compositionally biased region" description="Basic residues" evidence="1">
    <location>
        <begin position="503"/>
        <end position="513"/>
    </location>
</feature>
<accession>A0A8B8HGX0</accession>
<reference evidence="4" key="3">
    <citation type="submission" date="2025-05" db="UniProtKB">
        <authorList>
            <consortium name="RefSeq"/>
        </authorList>
    </citation>
    <scope>NUCLEOTIDE SEQUENCE [LARGE SCALE GENOMIC DNA]</scope>
    <source>
        <strain evidence="4">DH4</strain>
    </source>
</reference>
<keyword evidence="2" id="KW-0732">Signal</keyword>
<dbReference type="OrthoDB" id="5989160at2759"/>
<sequence>MLKFSTYTGIWILTILLLIAPIIKTEKYNIVDTEFSTCHYHNYYYSQNCGSLKNSNYFFLSFTHVVQDFISVLLNGTYIYDPLLITNRFDGNNNSKSTINDIKKLQKLLKNKLKNIPIYSKRLLMPSASKDTINHYTNDTLLSFNNALSKSTKGNNKYPKYQIGYRWKRRTLCAIFNREKYSTEKLKNKEEKGKRKTLLDYDEPRIFTNDIDDSDSLKTHVRVKRSKSESEPIIYRQDYLKDLANSFPHDQDIHESIGKNSYNDDATLLDTKREINYIGIDEHRKENEDRSKYLNAVISVYEDKFKNNNIIDSSSFDVTKVNALEKRNIKFVDETPDKEIKTLQKLSLNNMLNTNRQSEENSEVENLSDPMLAVELVRKKRNDYKANDDEDDKDNKEYLRGKNSLSFDSQNIEINEKEKSKEKKRSILETSILDKNLNPSDLINDMNTNLPRKKKRKEKDNYDGTKTKLKRKKKKHMGKKHDGSNNFLRPIKDVHPKDISRSKVSRKKKTNKGKNKDKLKKERNINAIDKKSNENNFHHRFVKSKNLVDRRDIFKNIELLPVHEKLKTSDKNKINDDMLRYVSSISSVAPKRPIEETKNSDDNSNTGIDENTNAKRMMQKRNEERKSFVENEENLPPQDTKLRIKRDKNTESNHGFLNKEEELKYYENIREPSSEINRCSNRDKNQLSMVNEMNNNNNNNNNRAVRSIQEVKELAKKLVTKVSELQNYLNTEGNIKIDSEKSKIKTRAIDDLCSNVSTACDVFKESPKIVQKCVSTSHEVGSTKTSKILDERKVNPTQITNEHDKLVKIPDKNAMEKKRSVSRRIVKNTSTNIPRISRENENESKSNNKWGKWTDWSSCSVTCGKGRQIRWRYCLRDCSTAETEMEEKACQLPACPPGKFLGIF</sequence>
<proteinExistence type="predicted"/>
<dbReference type="InterPro" id="IPR036383">
    <property type="entry name" value="TSP1_rpt_sf"/>
</dbReference>
<evidence type="ECO:0000313" key="5">
    <source>
        <dbReference type="RefSeq" id="XP_026301889.1"/>
    </source>
</evidence>
<evidence type="ECO:0000313" key="3">
    <source>
        <dbReference type="EnsemblMetazoa" id="XP_026301889"/>
    </source>
</evidence>
<dbReference type="SMART" id="SM00209">
    <property type="entry name" value="TSP1"/>
    <property type="match status" value="1"/>
</dbReference>
<feature type="compositionally biased region" description="Basic residues" evidence="1">
    <location>
        <begin position="467"/>
        <end position="479"/>
    </location>
</feature>
<feature type="region of interest" description="Disordered" evidence="1">
    <location>
        <begin position="590"/>
        <end position="656"/>
    </location>
</feature>
<accession>A0A7M7MW22</accession>
<dbReference type="EnsemblMetazoa" id="XM_026446104">
    <property type="protein sequence ID" value="XP_026301889"/>
    <property type="gene ID" value="LOC113219398"/>
</dbReference>
<protein>
    <submittedName>
        <fullName evidence="5">MATH and LRR domain-containing protein PFE0570w-like</fullName>
    </submittedName>
</protein>
<reference evidence="3" key="1">
    <citation type="submission" date="2021-01" db="UniProtKB">
        <authorList>
            <consortium name="EnsemblMetazoa"/>
        </authorList>
    </citation>
    <scope>IDENTIFICATION</scope>
    <source>
        <strain evidence="3">DH4</strain>
    </source>
</reference>
<dbReference type="Proteomes" id="UP000005203">
    <property type="component" value="Linkage group LG1"/>
</dbReference>
<keyword evidence="4" id="KW-1185">Reference proteome</keyword>
<dbReference type="PROSITE" id="PS50092">
    <property type="entry name" value="TSP1"/>
    <property type="match status" value="1"/>
</dbReference>
<feature type="compositionally biased region" description="Polar residues" evidence="1">
    <location>
        <begin position="602"/>
        <end position="611"/>
    </location>
</feature>
<feature type="compositionally biased region" description="Basic and acidic residues" evidence="1">
    <location>
        <begin position="620"/>
        <end position="629"/>
    </location>
</feature>
<dbReference type="InterPro" id="IPR000884">
    <property type="entry name" value="TSP1_rpt"/>
</dbReference>
<dbReference type="RefSeq" id="XP_026301889.1">
    <property type="nucleotide sequence ID" value="XM_026446104.1"/>
</dbReference>
<gene>
    <name evidence="5" type="primary">LOC113219398</name>
</gene>
<organism evidence="3">
    <name type="scientific">Apis mellifera</name>
    <name type="common">Honeybee</name>
    <dbReference type="NCBI Taxonomy" id="7460"/>
    <lineage>
        <taxon>Eukaryota</taxon>
        <taxon>Metazoa</taxon>
        <taxon>Ecdysozoa</taxon>
        <taxon>Arthropoda</taxon>
        <taxon>Hexapoda</taxon>
        <taxon>Insecta</taxon>
        <taxon>Pterygota</taxon>
        <taxon>Neoptera</taxon>
        <taxon>Endopterygota</taxon>
        <taxon>Hymenoptera</taxon>
        <taxon>Apocrita</taxon>
        <taxon>Aculeata</taxon>
        <taxon>Apoidea</taxon>
        <taxon>Anthophila</taxon>
        <taxon>Apidae</taxon>
        <taxon>Apis</taxon>
    </lineage>
</organism>
<feature type="signal peptide" evidence="2">
    <location>
        <begin position="1"/>
        <end position="25"/>
    </location>
</feature>
<dbReference type="Pfam" id="PF00090">
    <property type="entry name" value="TSP_1"/>
    <property type="match status" value="1"/>
</dbReference>